<evidence type="ECO:0000256" key="3">
    <source>
        <dbReference type="ARBA" id="ARBA00010122"/>
    </source>
</evidence>
<dbReference type="Pfam" id="PF22468">
    <property type="entry name" value="ACT_9"/>
    <property type="match status" value="1"/>
</dbReference>
<dbReference type="PROSITE" id="PS00324">
    <property type="entry name" value="ASPARTOKINASE"/>
    <property type="match status" value="1"/>
</dbReference>
<evidence type="ECO:0000313" key="16">
    <source>
        <dbReference type="Proteomes" id="UP000284178"/>
    </source>
</evidence>
<dbReference type="UniPathway" id="UPA00034">
    <property type="reaction ID" value="UER00015"/>
</dbReference>
<gene>
    <name evidence="15" type="ORF">DWY25_01895</name>
</gene>
<dbReference type="InterPro" id="IPR005260">
    <property type="entry name" value="Asp_kin_monofn"/>
</dbReference>
<dbReference type="GO" id="GO:0005524">
    <property type="term" value="F:ATP binding"/>
    <property type="evidence" value="ECO:0007669"/>
    <property type="project" value="UniProtKB-KW"/>
</dbReference>
<dbReference type="UniPathway" id="UPA00050">
    <property type="reaction ID" value="UER00461"/>
</dbReference>
<comment type="pathway">
    <text evidence="12">Amino-acid biosynthesis; L-methionine biosynthesis via de novo pathway; L-homoserine from L-aspartate: step 1/3.</text>
</comment>
<dbReference type="GO" id="GO:0009090">
    <property type="term" value="P:homoserine biosynthetic process"/>
    <property type="evidence" value="ECO:0007669"/>
    <property type="project" value="TreeGrafter"/>
</dbReference>
<evidence type="ECO:0000256" key="6">
    <source>
        <dbReference type="ARBA" id="ARBA00022777"/>
    </source>
</evidence>
<dbReference type="GeneID" id="83014161"/>
<protein>
    <recommendedName>
        <fullName evidence="11">Aspartokinase</fullName>
        <ecNumber evidence="11">2.7.2.4</ecNumber>
    </recommendedName>
</protein>
<dbReference type="EMBL" id="QRUP01000001">
    <property type="protein sequence ID" value="RGR77070.1"/>
    <property type="molecule type" value="Genomic_DNA"/>
</dbReference>
<dbReference type="Pfam" id="PF00696">
    <property type="entry name" value="AA_kinase"/>
    <property type="match status" value="1"/>
</dbReference>
<comment type="pathway">
    <text evidence="12">Amino-acid biosynthesis; L-threonine biosynthesis; L-threonine from L-aspartate: step 1/5.</text>
</comment>
<evidence type="ECO:0000256" key="8">
    <source>
        <dbReference type="ARBA" id="ARBA00022915"/>
    </source>
</evidence>
<dbReference type="FunFam" id="3.30.2130.10:FF:000001">
    <property type="entry name" value="Bifunctional aspartokinase/homoserine dehydrogenase"/>
    <property type="match status" value="1"/>
</dbReference>
<feature type="domain" description="Aspartokinase ACT" evidence="14">
    <location>
        <begin position="376"/>
        <end position="436"/>
    </location>
</feature>
<dbReference type="GO" id="GO:0009088">
    <property type="term" value="P:threonine biosynthetic process"/>
    <property type="evidence" value="ECO:0007669"/>
    <property type="project" value="UniProtKB-UniPathway"/>
</dbReference>
<comment type="function">
    <text evidence="1">Catalyzes the phosphorylation of the beta-carboxyl group of aspartic acid with ATP to yield 4-phospho-L-aspartate, which is involved in the branched biosynthetic pathway leading to the biosynthesis of amino acids threonine, isoleucine and methionine.</text>
</comment>
<dbReference type="GO" id="GO:0004072">
    <property type="term" value="F:aspartate kinase activity"/>
    <property type="evidence" value="ECO:0007669"/>
    <property type="project" value="UniProtKB-EC"/>
</dbReference>
<dbReference type="GO" id="GO:0009089">
    <property type="term" value="P:lysine biosynthetic process via diaminopimelate"/>
    <property type="evidence" value="ECO:0007669"/>
    <property type="project" value="UniProtKB-UniPathway"/>
</dbReference>
<evidence type="ECO:0000256" key="7">
    <source>
        <dbReference type="ARBA" id="ARBA00022840"/>
    </source>
</evidence>
<keyword evidence="5 10" id="KW-0547">Nucleotide-binding</keyword>
<comment type="pathway">
    <text evidence="2 12">Amino-acid biosynthesis; L-lysine biosynthesis via DAP pathway; (S)-tetrahydrodipicolinate from L-aspartate: step 1/4.</text>
</comment>
<keyword evidence="4 11" id="KW-0808">Transferase</keyword>
<evidence type="ECO:0000256" key="10">
    <source>
        <dbReference type="PIRSR" id="PIRSR000726-1"/>
    </source>
</evidence>
<keyword evidence="12" id="KW-0028">Amino-acid biosynthesis</keyword>
<feature type="binding site" evidence="10">
    <location>
        <position position="49"/>
    </location>
    <ligand>
        <name>substrate</name>
    </ligand>
</feature>
<organism evidence="15 16">
    <name type="scientific">Holdemania filiformis</name>
    <dbReference type="NCBI Taxonomy" id="61171"/>
    <lineage>
        <taxon>Bacteria</taxon>
        <taxon>Bacillati</taxon>
        <taxon>Bacillota</taxon>
        <taxon>Erysipelotrichia</taxon>
        <taxon>Erysipelotrichales</taxon>
        <taxon>Erysipelotrichaceae</taxon>
        <taxon>Holdemania</taxon>
    </lineage>
</organism>
<keyword evidence="8" id="KW-0220">Diaminopimelate biosynthesis</keyword>
<dbReference type="Proteomes" id="UP000284178">
    <property type="component" value="Unassembled WGS sequence"/>
</dbReference>
<dbReference type="GO" id="GO:0005829">
    <property type="term" value="C:cytosol"/>
    <property type="evidence" value="ECO:0007669"/>
    <property type="project" value="TreeGrafter"/>
</dbReference>
<dbReference type="UniPathway" id="UPA00051">
    <property type="reaction ID" value="UER00462"/>
</dbReference>
<dbReference type="RefSeq" id="WP_117892957.1">
    <property type="nucleotide sequence ID" value="NZ_CABJCV010000001.1"/>
</dbReference>
<dbReference type="NCBIfam" id="TIGR00657">
    <property type="entry name" value="asp_kinases"/>
    <property type="match status" value="1"/>
</dbReference>
<evidence type="ECO:0000256" key="9">
    <source>
        <dbReference type="ARBA" id="ARBA00047872"/>
    </source>
</evidence>
<sequence>MIVAKFGGSSLADARQFQKVKAIVEADPERQIVVCSAAGRRTKTDNKITDLLYLCHAHLQYSVSCEPLFDLIRQRFCEIRDALGLSLDLEEPLAQLKEKMRQGISQDELVSRGEWLTSKLMAAYLDWPFVDAAEVIRFGYDGKIDHNVTRQLIRAQAQQTPRFVIPGFYGALPNGRIKVMARGGSDITGSLMASALSARLYENWTDVSGILMADPRIIDHPVQIERITYSELRELSYMGANVLHEDAIYPVKDANIPIVIRNTNQPDNPGTQIVDHVDPAQEDRSRFVTGIAGKKDFTVITMYRHNASNEVGLLKRALEVLEKYKISVEHVPSGIDNFSIVVSTAAIADSLYEIAAQLKQVCECDDIKVVNNLSLIAVVGRNMALQCGISGQLFQTLGAHQINIRMIAQGSDEINIIVGVENEDFSRAIQVLYAAFAPKAGRMQA</sequence>
<dbReference type="SUPFAM" id="SSF55021">
    <property type="entry name" value="ACT-like"/>
    <property type="match status" value="2"/>
</dbReference>
<dbReference type="PANTHER" id="PTHR21499">
    <property type="entry name" value="ASPARTATE KINASE"/>
    <property type="match status" value="1"/>
</dbReference>
<feature type="binding site" evidence="10">
    <location>
        <begin position="205"/>
        <end position="206"/>
    </location>
    <ligand>
        <name>ATP</name>
        <dbReference type="ChEBI" id="CHEBI:30616"/>
    </ligand>
</feature>
<dbReference type="InterPro" id="IPR036393">
    <property type="entry name" value="AceGlu_kinase-like_sf"/>
</dbReference>
<comment type="similarity">
    <text evidence="3 11">Belongs to the aspartokinase family.</text>
</comment>
<evidence type="ECO:0000256" key="4">
    <source>
        <dbReference type="ARBA" id="ARBA00022679"/>
    </source>
</evidence>
<dbReference type="InterPro" id="IPR018042">
    <property type="entry name" value="Aspartate_kinase_CS"/>
</dbReference>
<feature type="binding site" evidence="10">
    <location>
        <begin position="5"/>
        <end position="8"/>
    </location>
    <ligand>
        <name>ATP</name>
        <dbReference type="ChEBI" id="CHEBI:30616"/>
    </ligand>
</feature>
<keyword evidence="7 10" id="KW-0067">ATP-binding</keyword>
<keyword evidence="16" id="KW-1185">Reference proteome</keyword>
<evidence type="ECO:0000256" key="5">
    <source>
        <dbReference type="ARBA" id="ARBA00022741"/>
    </source>
</evidence>
<evidence type="ECO:0000259" key="14">
    <source>
        <dbReference type="Pfam" id="PF22468"/>
    </source>
</evidence>
<dbReference type="NCBIfam" id="NF006540">
    <property type="entry name" value="PRK09034.1"/>
    <property type="match status" value="1"/>
</dbReference>
<evidence type="ECO:0000256" key="12">
    <source>
        <dbReference type="RuleBase" id="RU004249"/>
    </source>
</evidence>
<evidence type="ECO:0000256" key="1">
    <source>
        <dbReference type="ARBA" id="ARBA00003121"/>
    </source>
</evidence>
<dbReference type="InterPro" id="IPR045865">
    <property type="entry name" value="ACT-like_dom_sf"/>
</dbReference>
<evidence type="ECO:0000259" key="13">
    <source>
        <dbReference type="Pfam" id="PF00696"/>
    </source>
</evidence>
<feature type="domain" description="Aspartate/glutamate/uridylate kinase" evidence="13">
    <location>
        <begin position="1"/>
        <end position="262"/>
    </location>
</feature>
<dbReference type="EC" id="2.7.2.4" evidence="11"/>
<feature type="binding site" evidence="10">
    <location>
        <position position="114"/>
    </location>
    <ligand>
        <name>substrate</name>
    </ligand>
</feature>
<dbReference type="InterPro" id="IPR001341">
    <property type="entry name" value="Asp_kinase"/>
</dbReference>
<name>A0A412G6Z8_9FIRM</name>
<proteinExistence type="inferred from homology"/>
<dbReference type="InterPro" id="IPR054352">
    <property type="entry name" value="ACT_Aspartokinase"/>
</dbReference>
<dbReference type="AlphaFoldDB" id="A0A412G6Z8"/>
<comment type="caution">
    <text evidence="15">The sequence shown here is derived from an EMBL/GenBank/DDBJ whole genome shotgun (WGS) entry which is preliminary data.</text>
</comment>
<dbReference type="PIRSF" id="PIRSF000726">
    <property type="entry name" value="Asp_kin"/>
    <property type="match status" value="1"/>
</dbReference>
<evidence type="ECO:0000256" key="11">
    <source>
        <dbReference type="RuleBase" id="RU003448"/>
    </source>
</evidence>
<keyword evidence="6 11" id="KW-0418">Kinase</keyword>
<dbReference type="PANTHER" id="PTHR21499:SF67">
    <property type="entry name" value="ASPARTOKINASE 3"/>
    <property type="match status" value="1"/>
</dbReference>
<accession>A0A412G6Z8</accession>
<dbReference type="GO" id="GO:0019877">
    <property type="term" value="P:diaminopimelate biosynthetic process"/>
    <property type="evidence" value="ECO:0007669"/>
    <property type="project" value="UniProtKB-KW"/>
</dbReference>
<dbReference type="InterPro" id="IPR001048">
    <property type="entry name" value="Asp/Glu/Uridylate_kinase"/>
</dbReference>
<dbReference type="SUPFAM" id="SSF53633">
    <property type="entry name" value="Carbamate kinase-like"/>
    <property type="match status" value="1"/>
</dbReference>
<evidence type="ECO:0000313" key="15">
    <source>
        <dbReference type="EMBL" id="RGR77070.1"/>
    </source>
</evidence>
<dbReference type="Gene3D" id="3.30.2130.10">
    <property type="entry name" value="VC0802-like"/>
    <property type="match status" value="1"/>
</dbReference>
<feature type="binding site" evidence="10">
    <location>
        <position position="216"/>
    </location>
    <ligand>
        <name>ATP</name>
        <dbReference type="ChEBI" id="CHEBI:30616"/>
    </ligand>
</feature>
<evidence type="ECO:0000256" key="2">
    <source>
        <dbReference type="ARBA" id="ARBA00004766"/>
    </source>
</evidence>
<reference evidence="15 16" key="1">
    <citation type="submission" date="2018-08" db="EMBL/GenBank/DDBJ databases">
        <title>A genome reference for cultivated species of the human gut microbiota.</title>
        <authorList>
            <person name="Zou Y."/>
            <person name="Xue W."/>
            <person name="Luo G."/>
        </authorList>
    </citation>
    <scope>NUCLEOTIDE SEQUENCE [LARGE SCALE GENOMIC DNA]</scope>
    <source>
        <strain evidence="15 16">AF24-29</strain>
    </source>
</reference>
<comment type="catalytic activity">
    <reaction evidence="9 11">
        <text>L-aspartate + ATP = 4-phospho-L-aspartate + ADP</text>
        <dbReference type="Rhea" id="RHEA:23776"/>
        <dbReference type="ChEBI" id="CHEBI:29991"/>
        <dbReference type="ChEBI" id="CHEBI:30616"/>
        <dbReference type="ChEBI" id="CHEBI:57535"/>
        <dbReference type="ChEBI" id="CHEBI:456216"/>
        <dbReference type="EC" id="2.7.2.4"/>
    </reaction>
</comment>
<dbReference type="Gene3D" id="3.40.1160.10">
    <property type="entry name" value="Acetylglutamate kinase-like"/>
    <property type="match status" value="1"/>
</dbReference>